<dbReference type="AlphaFoldDB" id="A0A545TL25"/>
<gene>
    <name evidence="2" type="ORF">FKG95_20355</name>
</gene>
<proteinExistence type="predicted"/>
<protein>
    <recommendedName>
        <fullName evidence="4">Porin</fullName>
    </recommendedName>
</protein>
<feature type="signal peptide" evidence="1">
    <location>
        <begin position="1"/>
        <end position="37"/>
    </location>
</feature>
<organism evidence="2 3">
    <name type="scientific">Denitrobaculum tricleocarpae</name>
    <dbReference type="NCBI Taxonomy" id="2591009"/>
    <lineage>
        <taxon>Bacteria</taxon>
        <taxon>Pseudomonadati</taxon>
        <taxon>Pseudomonadota</taxon>
        <taxon>Alphaproteobacteria</taxon>
        <taxon>Rhodospirillales</taxon>
        <taxon>Rhodospirillaceae</taxon>
        <taxon>Denitrobaculum</taxon>
    </lineage>
</organism>
<comment type="caution">
    <text evidence="2">The sequence shown here is derived from an EMBL/GenBank/DDBJ whole genome shotgun (WGS) entry which is preliminary data.</text>
</comment>
<evidence type="ECO:0000313" key="2">
    <source>
        <dbReference type="EMBL" id="TQV77896.1"/>
    </source>
</evidence>
<dbReference type="OrthoDB" id="7801464at2"/>
<keyword evidence="3" id="KW-1185">Reference proteome</keyword>
<feature type="chain" id="PRO_5021710724" description="Porin" evidence="1">
    <location>
        <begin position="38"/>
        <end position="376"/>
    </location>
</feature>
<keyword evidence="1" id="KW-0732">Signal</keyword>
<dbReference type="PROSITE" id="PS51257">
    <property type="entry name" value="PROKAR_LIPOPROTEIN"/>
    <property type="match status" value="1"/>
</dbReference>
<reference evidence="2 3" key="1">
    <citation type="submission" date="2019-06" db="EMBL/GenBank/DDBJ databases">
        <title>Whole genome sequence for Rhodospirillaceae sp. R148.</title>
        <authorList>
            <person name="Wang G."/>
        </authorList>
    </citation>
    <scope>NUCLEOTIDE SEQUENCE [LARGE SCALE GENOMIC DNA]</scope>
    <source>
        <strain evidence="2 3">R148</strain>
    </source>
</reference>
<sequence>MQSQDSKQAKPCIMPMTRSYPPVFCIAAFFAACPAVAQEEVDPRVPYFSGNIISRLGYNGDYDAEEPRNEADDLFVQIIASPVLNFSDRFRFISELRVETVAPASEDRAFEDQGLFARFLLAEYSLNDEFSVHAGKHTPSFALASLVTPGMYGNSYSKEIELIDRVGLGSAYTFGGNGDGEHTLSLNSFFEDTSVFSDSLGTNRGRNSIDDGGASNTEGLDSFTVSLEGLGMDRLPGLTYKLGYIYQRRGVDGVADENGISASVLQSFETRGGTDWTLIGEIAAFDNFDGTADEIIYASGAVVYRTGPWTAVLSGTARPRWLSGGGRFDDYTAQTSIEYNFGKGISLAVAHEFSRDENVNNRRIGLRLSKVIELGE</sequence>
<dbReference type="Proteomes" id="UP000315252">
    <property type="component" value="Unassembled WGS sequence"/>
</dbReference>
<name>A0A545TL25_9PROT</name>
<dbReference type="RefSeq" id="WP_142898239.1">
    <property type="nucleotide sequence ID" value="NZ_ML660058.1"/>
</dbReference>
<evidence type="ECO:0000256" key="1">
    <source>
        <dbReference type="SAM" id="SignalP"/>
    </source>
</evidence>
<accession>A0A545TL25</accession>
<evidence type="ECO:0008006" key="4">
    <source>
        <dbReference type="Google" id="ProtNLM"/>
    </source>
</evidence>
<evidence type="ECO:0000313" key="3">
    <source>
        <dbReference type="Proteomes" id="UP000315252"/>
    </source>
</evidence>
<dbReference type="EMBL" id="VHSH01000007">
    <property type="protein sequence ID" value="TQV77896.1"/>
    <property type="molecule type" value="Genomic_DNA"/>
</dbReference>